<gene>
    <name evidence="6" type="ORF">HLH48_22065</name>
</gene>
<dbReference type="PROSITE" id="PS52004">
    <property type="entry name" value="KS3_2"/>
    <property type="match status" value="1"/>
</dbReference>
<organism evidence="6 7">
    <name type="scientific">Gluconacetobacter sacchari</name>
    <dbReference type="NCBI Taxonomy" id="92759"/>
    <lineage>
        <taxon>Bacteria</taxon>
        <taxon>Pseudomonadati</taxon>
        <taxon>Pseudomonadota</taxon>
        <taxon>Alphaproteobacteria</taxon>
        <taxon>Acetobacterales</taxon>
        <taxon>Acetobacteraceae</taxon>
        <taxon>Gluconacetobacter</taxon>
    </lineage>
</organism>
<feature type="domain" description="Ketosynthase family 3 (KS3)" evidence="5">
    <location>
        <begin position="2"/>
        <end position="371"/>
    </location>
</feature>
<dbReference type="AlphaFoldDB" id="A0A7W4IH84"/>
<dbReference type="InterPro" id="IPR020841">
    <property type="entry name" value="PKS_Beta-ketoAc_synthase_dom"/>
</dbReference>
<evidence type="ECO:0000256" key="3">
    <source>
        <dbReference type="ARBA" id="ARBA00022679"/>
    </source>
</evidence>
<dbReference type="Pfam" id="PF00109">
    <property type="entry name" value="ketoacyl-synt"/>
    <property type="match status" value="2"/>
</dbReference>
<accession>A0A7W4IH84</accession>
<comment type="similarity">
    <text evidence="2 4">Belongs to the thiolase-like superfamily. Beta-ketoacyl-ACP synthases family.</text>
</comment>
<evidence type="ECO:0000313" key="7">
    <source>
        <dbReference type="Proteomes" id="UP000589085"/>
    </source>
</evidence>
<dbReference type="Proteomes" id="UP000589085">
    <property type="component" value="Unassembled WGS sequence"/>
</dbReference>
<dbReference type="InterPro" id="IPR000794">
    <property type="entry name" value="Beta-ketoacyl_synthase"/>
</dbReference>
<dbReference type="PANTHER" id="PTHR11712">
    <property type="entry name" value="POLYKETIDE SYNTHASE-RELATED"/>
    <property type="match status" value="1"/>
</dbReference>
<evidence type="ECO:0000313" key="6">
    <source>
        <dbReference type="EMBL" id="MBB2162786.1"/>
    </source>
</evidence>
<dbReference type="EMBL" id="JABEQJ010000056">
    <property type="protein sequence ID" value="MBB2162786.1"/>
    <property type="molecule type" value="Genomic_DNA"/>
</dbReference>
<keyword evidence="3 4" id="KW-0808">Transferase</keyword>
<dbReference type="PANTHER" id="PTHR11712:SF336">
    <property type="entry name" value="3-OXOACYL-[ACYL-CARRIER-PROTEIN] SYNTHASE, MITOCHONDRIAL"/>
    <property type="match status" value="1"/>
</dbReference>
<comment type="caution">
    <text evidence="6">The sequence shown here is derived from an EMBL/GenBank/DDBJ whole genome shotgun (WGS) entry which is preliminary data.</text>
</comment>
<evidence type="ECO:0000256" key="2">
    <source>
        <dbReference type="ARBA" id="ARBA00008467"/>
    </source>
</evidence>
<evidence type="ECO:0000256" key="4">
    <source>
        <dbReference type="RuleBase" id="RU003694"/>
    </source>
</evidence>
<protein>
    <submittedName>
        <fullName evidence="6">Beta-ketoacyl-[acyl-carrier-protein] synthase family protein</fullName>
    </submittedName>
</protein>
<dbReference type="SMART" id="SM00825">
    <property type="entry name" value="PKS_KS"/>
    <property type="match status" value="1"/>
</dbReference>
<dbReference type="GO" id="GO:0004315">
    <property type="term" value="F:3-oxoacyl-[acyl-carrier-protein] synthase activity"/>
    <property type="evidence" value="ECO:0007669"/>
    <property type="project" value="TreeGrafter"/>
</dbReference>
<evidence type="ECO:0000259" key="5">
    <source>
        <dbReference type="PROSITE" id="PS52004"/>
    </source>
</evidence>
<dbReference type="InterPro" id="IPR014031">
    <property type="entry name" value="Ketoacyl_synth_C"/>
</dbReference>
<proteinExistence type="inferred from homology"/>
<dbReference type="InterPro" id="IPR014030">
    <property type="entry name" value="Ketoacyl_synth_N"/>
</dbReference>
<name>A0A7W4IH84_9PROT</name>
<comment type="pathway">
    <text evidence="1">Lipid metabolism; fatty acid biosynthesis.</text>
</comment>
<dbReference type="SUPFAM" id="SSF53901">
    <property type="entry name" value="Thiolase-like"/>
    <property type="match status" value="2"/>
</dbReference>
<evidence type="ECO:0000256" key="1">
    <source>
        <dbReference type="ARBA" id="ARBA00005194"/>
    </source>
</evidence>
<dbReference type="Pfam" id="PF02801">
    <property type="entry name" value="Ketoacyl-synt_C"/>
    <property type="match status" value="1"/>
</dbReference>
<dbReference type="Gene3D" id="3.40.47.10">
    <property type="match status" value="2"/>
</dbReference>
<dbReference type="GO" id="GO:0006633">
    <property type="term" value="P:fatty acid biosynthetic process"/>
    <property type="evidence" value="ECO:0007669"/>
    <property type="project" value="TreeGrafter"/>
</dbReference>
<reference evidence="6 7" key="1">
    <citation type="submission" date="2020-04" db="EMBL/GenBank/DDBJ databases">
        <title>Description of novel Gluconacetobacter.</title>
        <authorList>
            <person name="Sombolestani A."/>
        </authorList>
    </citation>
    <scope>NUCLEOTIDE SEQUENCE [LARGE SCALE GENOMIC DNA]</scope>
    <source>
        <strain evidence="6 7">LMG 19747</strain>
    </source>
</reference>
<dbReference type="InterPro" id="IPR016039">
    <property type="entry name" value="Thiolase-like"/>
</dbReference>
<sequence length="374" mass="38724">MRGRVAVTGMGWETPLGDDIATVWQALLDGASGITFVPCPVKIRNERAAPVSSLANLGPRERFTEMVRRAVGRALLNAELRGSFGSGEVRTALVIGTSHGARLDDPISIAEPPDAWLRGIAADYDFLPIALSTACSSGADAILVGAALIRSGLFERVVCGGADVLTHAKRKAHSTLGTMATSELRSFDVNRDGTLLGEGAGIVVLEPECHLHPSSALGFVLGCGAANDAAGLTAPDRHGRGVKLAVRRALTDANLDAQDIDIVNGHGSGTPTNDVIEAAAYADIFQTKKPILFATKGAFGHSLGATGALEAISVIQALRDRKIPPIVGTSCRLPECTLPLPEAGCQIQGARFGLSTTIGFGGFNTAIVFGGTEA</sequence>